<dbReference type="Gene3D" id="3.40.640.10">
    <property type="entry name" value="Type I PLP-dependent aspartate aminotransferase-like (Major domain)"/>
    <property type="match status" value="1"/>
</dbReference>
<evidence type="ECO:0000256" key="4">
    <source>
        <dbReference type="ARBA" id="ARBA00022576"/>
    </source>
</evidence>
<dbReference type="PANTHER" id="PTHR43643">
    <property type="entry name" value="HISTIDINOL-PHOSPHATE AMINOTRANSFERASE 2"/>
    <property type="match status" value="1"/>
</dbReference>
<dbReference type="RefSeq" id="WP_354442637.1">
    <property type="nucleotide sequence ID" value="NZ_JBEPSH010000003.1"/>
</dbReference>
<sequence length="343" mass="36748">MSLLASRTHGGTDMMGVPAHDLSSNSNACGPYWPAEEALRAADARHYPDHAYTSLVIQLAAWHGVAPSRIVLGSSGSELIQRLSIAAALEVSGSRQTASVWLPEHAYGDYAYAAGAAGLGRVHHAEQADLIWACDPSSPVGQAHKDLAGQVTALRPGQTMVLDQAYEPLRLSGALALDERALDAVWRIITPNKAMGLTGVRAAYAIAPRQEAGLLARVRALAPSWPLGVHGVALLESWATVDAHQWLSECREQLKLWKARQISLLRAAGWSVSPSDANFFVIARSGGMQAETGFDMKSCLEALRMRGIKLRDCASFGLPHHMRVAVASPAVQDELMLALKGDK</sequence>
<reference evidence="11 12" key="1">
    <citation type="submission" date="2024-06" db="EMBL/GenBank/DDBJ databases">
        <title>Sorghum-associated microbial communities from plants grown in Nebraska, USA.</title>
        <authorList>
            <person name="Schachtman D."/>
        </authorList>
    </citation>
    <scope>NUCLEOTIDE SEQUENCE [LARGE SCALE GENOMIC DNA]</scope>
    <source>
        <strain evidence="11 12">2709</strain>
    </source>
</reference>
<dbReference type="SUPFAM" id="SSF53383">
    <property type="entry name" value="PLP-dependent transferases"/>
    <property type="match status" value="1"/>
</dbReference>
<comment type="catalytic activity">
    <reaction evidence="9">
        <text>L-histidinol phosphate + 2-oxoglutarate = 3-(imidazol-4-yl)-2-oxopropyl phosphate + L-glutamate</text>
        <dbReference type="Rhea" id="RHEA:23744"/>
        <dbReference type="ChEBI" id="CHEBI:16810"/>
        <dbReference type="ChEBI" id="CHEBI:29985"/>
        <dbReference type="ChEBI" id="CHEBI:57766"/>
        <dbReference type="ChEBI" id="CHEBI:57980"/>
        <dbReference type="EC" id="2.6.1.9"/>
    </reaction>
</comment>
<keyword evidence="5" id="KW-0028">Amino-acid biosynthesis</keyword>
<dbReference type="EC" id="2.6.1.9" evidence="3"/>
<name>A0ABV2Q6M2_9BURK</name>
<dbReference type="GO" id="GO:0004400">
    <property type="term" value="F:histidinol-phosphate transaminase activity"/>
    <property type="evidence" value="ECO:0007669"/>
    <property type="project" value="UniProtKB-EC"/>
</dbReference>
<gene>
    <name evidence="11" type="ORF">ABIE13_001671</name>
</gene>
<proteinExistence type="inferred from homology"/>
<comment type="caution">
    <text evidence="11">The sequence shown here is derived from an EMBL/GenBank/DDBJ whole genome shotgun (WGS) entry which is preliminary data.</text>
</comment>
<keyword evidence="8" id="KW-0368">Histidine biosynthesis</keyword>
<evidence type="ECO:0000256" key="3">
    <source>
        <dbReference type="ARBA" id="ARBA00012748"/>
    </source>
</evidence>
<dbReference type="InterPro" id="IPR015421">
    <property type="entry name" value="PyrdxlP-dep_Trfase_major"/>
</dbReference>
<protein>
    <recommendedName>
        <fullName evidence="3">histidinol-phosphate transaminase</fullName>
        <ecNumber evidence="3">2.6.1.9</ecNumber>
    </recommendedName>
</protein>
<dbReference type="InterPro" id="IPR015424">
    <property type="entry name" value="PyrdxlP-dep_Trfase"/>
</dbReference>
<evidence type="ECO:0000313" key="12">
    <source>
        <dbReference type="Proteomes" id="UP001549320"/>
    </source>
</evidence>
<feature type="domain" description="Aminotransferase class I/classII large" evidence="10">
    <location>
        <begin position="129"/>
        <end position="328"/>
    </location>
</feature>
<evidence type="ECO:0000256" key="6">
    <source>
        <dbReference type="ARBA" id="ARBA00022679"/>
    </source>
</evidence>
<evidence type="ECO:0000256" key="1">
    <source>
        <dbReference type="ARBA" id="ARBA00005011"/>
    </source>
</evidence>
<dbReference type="InterPro" id="IPR004839">
    <property type="entry name" value="Aminotransferase_I/II_large"/>
</dbReference>
<keyword evidence="4 11" id="KW-0032">Aminotransferase</keyword>
<evidence type="ECO:0000256" key="7">
    <source>
        <dbReference type="ARBA" id="ARBA00022898"/>
    </source>
</evidence>
<evidence type="ECO:0000259" key="10">
    <source>
        <dbReference type="Pfam" id="PF00155"/>
    </source>
</evidence>
<keyword evidence="12" id="KW-1185">Reference proteome</keyword>
<dbReference type="InterPro" id="IPR015422">
    <property type="entry name" value="PyrdxlP-dep_Trfase_small"/>
</dbReference>
<comment type="pathway">
    <text evidence="1">Amino-acid biosynthesis; L-histidine biosynthesis; L-histidine from 5-phospho-alpha-D-ribose 1-diphosphate: step 7/9.</text>
</comment>
<evidence type="ECO:0000256" key="8">
    <source>
        <dbReference type="ARBA" id="ARBA00023102"/>
    </source>
</evidence>
<evidence type="ECO:0000256" key="5">
    <source>
        <dbReference type="ARBA" id="ARBA00022605"/>
    </source>
</evidence>
<organism evidence="11 12">
    <name type="scientific">Ottowia thiooxydans</name>
    <dbReference type="NCBI Taxonomy" id="219182"/>
    <lineage>
        <taxon>Bacteria</taxon>
        <taxon>Pseudomonadati</taxon>
        <taxon>Pseudomonadota</taxon>
        <taxon>Betaproteobacteria</taxon>
        <taxon>Burkholderiales</taxon>
        <taxon>Comamonadaceae</taxon>
        <taxon>Ottowia</taxon>
    </lineage>
</organism>
<accession>A0ABV2Q6M2</accession>
<comment type="similarity">
    <text evidence="2">Belongs to the class-II pyridoxal-phosphate-dependent aminotransferase family. Histidinol-phosphate aminotransferase subfamily.</text>
</comment>
<dbReference type="Pfam" id="PF00155">
    <property type="entry name" value="Aminotran_1_2"/>
    <property type="match status" value="1"/>
</dbReference>
<dbReference type="Gene3D" id="3.90.1150.10">
    <property type="entry name" value="Aspartate Aminotransferase, domain 1"/>
    <property type="match status" value="1"/>
</dbReference>
<evidence type="ECO:0000256" key="9">
    <source>
        <dbReference type="ARBA" id="ARBA00047481"/>
    </source>
</evidence>
<dbReference type="InterPro" id="IPR050106">
    <property type="entry name" value="HistidinolP_aminotransfase"/>
</dbReference>
<dbReference type="EMBL" id="JBEPSH010000003">
    <property type="protein sequence ID" value="MET4576562.1"/>
    <property type="molecule type" value="Genomic_DNA"/>
</dbReference>
<dbReference type="PANTHER" id="PTHR43643:SF6">
    <property type="entry name" value="HISTIDINOL-PHOSPHATE AMINOTRANSFERASE"/>
    <property type="match status" value="1"/>
</dbReference>
<evidence type="ECO:0000256" key="2">
    <source>
        <dbReference type="ARBA" id="ARBA00007970"/>
    </source>
</evidence>
<keyword evidence="6 11" id="KW-0808">Transferase</keyword>
<dbReference type="Proteomes" id="UP001549320">
    <property type="component" value="Unassembled WGS sequence"/>
</dbReference>
<keyword evidence="7" id="KW-0663">Pyridoxal phosphate</keyword>
<evidence type="ECO:0000313" key="11">
    <source>
        <dbReference type="EMBL" id="MET4576562.1"/>
    </source>
</evidence>